<evidence type="ECO:0000313" key="1">
    <source>
        <dbReference type="EMBL" id="OZC10758.1"/>
    </source>
</evidence>
<evidence type="ECO:0000313" key="2">
    <source>
        <dbReference type="Proteomes" id="UP000242913"/>
    </source>
</evidence>
<gene>
    <name evidence="1" type="ORF">X798_02181</name>
</gene>
<keyword evidence="2" id="KW-1185">Reference proteome</keyword>
<dbReference type="OrthoDB" id="10375907at2759"/>
<protein>
    <submittedName>
        <fullName evidence="1">Uncharacterized protein</fullName>
    </submittedName>
</protein>
<proteinExistence type="predicted"/>
<dbReference type="Proteomes" id="UP000242913">
    <property type="component" value="Unassembled WGS sequence"/>
</dbReference>
<name>A0A238C1H8_9BILA</name>
<sequence>MFDAALYENAHGADGYIRIHCNKPHATHNALYKLQQARLVHQSAVSQVSRL</sequence>
<organism evidence="1 2">
    <name type="scientific">Onchocerca flexuosa</name>
    <dbReference type="NCBI Taxonomy" id="387005"/>
    <lineage>
        <taxon>Eukaryota</taxon>
        <taxon>Metazoa</taxon>
        <taxon>Ecdysozoa</taxon>
        <taxon>Nematoda</taxon>
        <taxon>Chromadorea</taxon>
        <taxon>Rhabditida</taxon>
        <taxon>Spirurina</taxon>
        <taxon>Spiruromorpha</taxon>
        <taxon>Filarioidea</taxon>
        <taxon>Onchocercidae</taxon>
        <taxon>Onchocerca</taxon>
    </lineage>
</organism>
<reference evidence="1 2" key="1">
    <citation type="submission" date="2015-12" db="EMBL/GenBank/DDBJ databases">
        <title>Draft genome of the nematode, Onchocerca flexuosa.</title>
        <authorList>
            <person name="Mitreva M."/>
        </authorList>
    </citation>
    <scope>NUCLEOTIDE SEQUENCE [LARGE SCALE GENOMIC DNA]</scope>
    <source>
        <strain evidence="1">Red Deer</strain>
    </source>
</reference>
<accession>A0A238C1H8</accession>
<dbReference type="AlphaFoldDB" id="A0A238C1H8"/>
<dbReference type="EMBL" id="KZ269984">
    <property type="protein sequence ID" value="OZC10758.1"/>
    <property type="molecule type" value="Genomic_DNA"/>
</dbReference>